<dbReference type="GO" id="GO:0006754">
    <property type="term" value="P:ATP biosynthetic process"/>
    <property type="evidence" value="ECO:0007669"/>
    <property type="project" value="TreeGrafter"/>
</dbReference>
<dbReference type="SUPFAM" id="SSF55811">
    <property type="entry name" value="Nudix"/>
    <property type="match status" value="1"/>
</dbReference>
<dbReference type="Gene3D" id="3.90.79.10">
    <property type="entry name" value="Nucleoside Triphosphate Pyrophosphohydrolase"/>
    <property type="match status" value="1"/>
</dbReference>
<dbReference type="SMR" id="A0A0H7H106"/>
<reference evidence="3 7" key="1">
    <citation type="submission" date="2015-07" db="EMBL/GenBank/DDBJ databases">
        <authorList>
            <consortium name="Pathogen Informatics"/>
        </authorList>
    </citation>
    <scope>NUCLEOTIDE SEQUENCE [LARGE SCALE GENOMIC DNA]</scope>
    <source>
        <strain evidence="3 7">A325</strain>
    </source>
</reference>
<evidence type="ECO:0000313" key="8">
    <source>
        <dbReference type="Proteomes" id="UP000319979"/>
    </source>
</evidence>
<dbReference type="Proteomes" id="UP000046067">
    <property type="component" value="Unassembled WGS sequence"/>
</dbReference>
<dbReference type="EMBL" id="CWQJ01000044">
    <property type="protein sequence ID" value="CSC88162.1"/>
    <property type="molecule type" value="Genomic_DNA"/>
</dbReference>
<dbReference type="GO" id="GO:0004081">
    <property type="term" value="F:bis(5'-nucleosyl)-tetraphosphatase (asymmetrical) activity"/>
    <property type="evidence" value="ECO:0007669"/>
    <property type="project" value="TreeGrafter"/>
</dbReference>
<keyword evidence="1 3" id="KW-0378">Hydrolase</keyword>
<dbReference type="EMBL" id="VUAA01000065">
    <property type="protein sequence ID" value="KAA1252502.1"/>
    <property type="molecule type" value="Genomic_DNA"/>
</dbReference>
<evidence type="ECO:0000256" key="1">
    <source>
        <dbReference type="ARBA" id="ARBA00022801"/>
    </source>
</evidence>
<evidence type="ECO:0000313" key="9">
    <source>
        <dbReference type="Proteomes" id="UP000323225"/>
    </source>
</evidence>
<feature type="domain" description="Nudix hydrolase" evidence="2">
    <location>
        <begin position="1"/>
        <end position="138"/>
    </location>
</feature>
<dbReference type="Pfam" id="PF00293">
    <property type="entry name" value="NUDIX"/>
    <property type="match status" value="1"/>
</dbReference>
<protein>
    <submittedName>
        <fullName evidence="3">NUDIX hydrolase</fullName>
    </submittedName>
    <submittedName>
        <fullName evidence="5">NUDIX pyrophosphatase</fullName>
    </submittedName>
</protein>
<dbReference type="PANTHER" id="PTHR21340">
    <property type="entry name" value="DIADENOSINE 5,5-P1,P4-TETRAPHOSPHATE PYROPHOSPHOHYDROLASE MUTT"/>
    <property type="match status" value="1"/>
</dbReference>
<dbReference type="Proteomes" id="UP000323225">
    <property type="component" value="Unassembled WGS sequence"/>
</dbReference>
<dbReference type="CDD" id="cd04664">
    <property type="entry name" value="NUDIX_DHNTPase_like"/>
    <property type="match status" value="1"/>
</dbReference>
<proteinExistence type="predicted"/>
<dbReference type="PANTHER" id="PTHR21340:SF0">
    <property type="entry name" value="BIS(5'-NUCLEOSYL)-TETRAPHOSPHATASE [ASYMMETRICAL]"/>
    <property type="match status" value="1"/>
</dbReference>
<dbReference type="EMBL" id="VIOS01000087">
    <property type="protein sequence ID" value="TQP10089.1"/>
    <property type="molecule type" value="Genomic_DNA"/>
</dbReference>
<evidence type="ECO:0000313" key="5">
    <source>
        <dbReference type="EMBL" id="TQP10089.1"/>
    </source>
</evidence>
<reference evidence="4 9" key="4">
    <citation type="submission" date="2019-09" db="EMBL/GenBank/DDBJ databases">
        <authorList>
            <person name="Kritzky A."/>
            <person name="Schelkanova E.Y."/>
            <person name="Alkhova Z.V."/>
            <person name="Smirnova N.I."/>
        </authorList>
    </citation>
    <scope>NUCLEOTIDE SEQUENCE [LARGE SCALE GENOMIC DNA]</scope>
    <source>
        <strain evidence="4 9">M1526</strain>
    </source>
</reference>
<dbReference type="Proteomes" id="UP000323583">
    <property type="component" value="Unassembled WGS sequence"/>
</dbReference>
<organism evidence="5 8">
    <name type="scientific">Vibrio cholerae</name>
    <dbReference type="NCBI Taxonomy" id="666"/>
    <lineage>
        <taxon>Bacteria</taxon>
        <taxon>Pseudomonadati</taxon>
        <taxon>Pseudomonadota</taxon>
        <taxon>Gammaproteobacteria</taxon>
        <taxon>Vibrionales</taxon>
        <taxon>Vibrionaceae</taxon>
        <taxon>Vibrio</taxon>
    </lineage>
</organism>
<reference evidence="5 8" key="3">
    <citation type="submission" date="2019-07" db="EMBL/GenBank/DDBJ databases">
        <title>Phenotypic and genotypic antimicrobial resistance traits of Vibrio cholerae non-O1/non-O139 isolated from a large Austrian lake frequently associated with cases of infection.</title>
        <authorList>
            <person name="Lepuschitz S."/>
            <person name="Baron S."/>
            <person name="Larvor E."/>
            <person name="Granier S."/>
            <person name="Pretzer C."/>
            <person name="Mach R.L."/>
            <person name="Farnleitner A.H."/>
            <person name="Ruppitsch W."/>
            <person name="Pleininger S."/>
            <person name="Indra A."/>
            <person name="Kirschner A.K.T."/>
        </authorList>
    </citation>
    <scope>NUCLEOTIDE SEQUENCE [LARGE SCALE GENOMIC DNA]</scope>
    <source>
        <strain evidence="5 8">A12JL36W90</strain>
    </source>
</reference>
<dbReference type="RefSeq" id="WP_001202554.1">
    <property type="nucleotide sequence ID" value="NZ_AP028806.1"/>
</dbReference>
<gene>
    <name evidence="3" type="ORF">ERS013201_03809</name>
    <name evidence="4" type="ORF">F0M16_22605</name>
    <name evidence="5" type="ORF">FLM02_16570</name>
    <name evidence="6" type="ORF">FXE67_04125</name>
</gene>
<evidence type="ECO:0000313" key="10">
    <source>
        <dbReference type="Proteomes" id="UP000323583"/>
    </source>
</evidence>
<dbReference type="EMBL" id="VSGZ01000022">
    <property type="protein sequence ID" value="TXY93434.1"/>
    <property type="molecule type" value="Genomic_DNA"/>
</dbReference>
<accession>A0A0H7H106</accession>
<sequence length="145" mass="16908">MRAPFQVLVFPYQILEQQPRYLIGQRSDNGVWQAISGGGEDSESILEAAKRELQEETSLIGCDWQQLDSMCMLPKVYYADHENWTNHRFVVPEYSFSVRVSAEPQLSNEHTNFRWCGFQEASELLKYDSNKIALWELDQRLKSTL</sequence>
<dbReference type="GO" id="GO:0006167">
    <property type="term" value="P:AMP biosynthetic process"/>
    <property type="evidence" value="ECO:0007669"/>
    <property type="project" value="TreeGrafter"/>
</dbReference>
<evidence type="ECO:0000313" key="6">
    <source>
        <dbReference type="EMBL" id="TXY93434.1"/>
    </source>
</evidence>
<evidence type="ECO:0000259" key="2">
    <source>
        <dbReference type="PROSITE" id="PS51462"/>
    </source>
</evidence>
<evidence type="ECO:0000313" key="3">
    <source>
        <dbReference type="EMBL" id="CSC88162.1"/>
    </source>
</evidence>
<dbReference type="GeneID" id="88785731"/>
<evidence type="ECO:0000313" key="7">
    <source>
        <dbReference type="Proteomes" id="UP000046067"/>
    </source>
</evidence>
<dbReference type="InterPro" id="IPR015797">
    <property type="entry name" value="NUDIX_hydrolase-like_dom_sf"/>
</dbReference>
<dbReference type="AlphaFoldDB" id="A0A0H7H106"/>
<dbReference type="InterPro" id="IPR051325">
    <property type="entry name" value="Nudix_hydrolase_domain"/>
</dbReference>
<dbReference type="InterPro" id="IPR000086">
    <property type="entry name" value="NUDIX_hydrolase_dom"/>
</dbReference>
<dbReference type="Proteomes" id="UP000319979">
    <property type="component" value="Unassembled WGS sequence"/>
</dbReference>
<reference evidence="6 10" key="2">
    <citation type="submission" date="2019-06" db="EMBL/GenBank/DDBJ databases">
        <title>Vibrio cholerae phylogeny based on whole-genome sequencing reveals genetic diversity and population strucutre.</title>
        <authorList>
            <person name="Zhiqiu Y."/>
            <person name="Bin L."/>
            <person name="Lingyan J."/>
        </authorList>
    </citation>
    <scope>NUCLEOTIDE SEQUENCE [LARGE SCALE GENOMIC DNA]</scope>
    <source>
        <strain evidence="6 10">N2768</strain>
    </source>
</reference>
<dbReference type="PROSITE" id="PS51462">
    <property type="entry name" value="NUDIX"/>
    <property type="match status" value="1"/>
</dbReference>
<evidence type="ECO:0000313" key="4">
    <source>
        <dbReference type="EMBL" id="KAA1252502.1"/>
    </source>
</evidence>
<name>A0A0H7H106_VIBCL</name>